<dbReference type="AlphaFoldDB" id="A0A5N5US31"/>
<gene>
    <name evidence="2" type="ORF">MPHL21000_22140</name>
</gene>
<dbReference type="Pfam" id="PF00665">
    <property type="entry name" value="rve"/>
    <property type="match status" value="1"/>
</dbReference>
<dbReference type="InterPro" id="IPR001584">
    <property type="entry name" value="Integrase_cat-core"/>
</dbReference>
<name>A0A5N5US31_MYCPH</name>
<dbReference type="EMBL" id="ANBP01000045">
    <property type="protein sequence ID" value="KAB7752375.1"/>
    <property type="molecule type" value="Genomic_DNA"/>
</dbReference>
<dbReference type="Proteomes" id="UP000325690">
    <property type="component" value="Unassembled WGS sequence"/>
</dbReference>
<evidence type="ECO:0000313" key="2">
    <source>
        <dbReference type="EMBL" id="KAB7752375.1"/>
    </source>
</evidence>
<dbReference type="Gene3D" id="3.30.420.10">
    <property type="entry name" value="Ribonuclease H-like superfamily/Ribonuclease H"/>
    <property type="match status" value="1"/>
</dbReference>
<proteinExistence type="predicted"/>
<reference evidence="2 3" key="1">
    <citation type="submission" date="2012-10" db="EMBL/GenBank/DDBJ databases">
        <title>The draft sequence of the Mycobacterium pheli genome.</title>
        <authorList>
            <person name="Pettersson B.M.F."/>
            <person name="Das S."/>
            <person name="Dasgupta S."/>
            <person name="Bhattacharya A."/>
            <person name="Kirsebom L.A."/>
        </authorList>
    </citation>
    <scope>NUCLEOTIDE SEQUENCE [LARGE SCALE GENOMIC DNA]</scope>
    <source>
        <strain evidence="2 3">CCUG 21000</strain>
    </source>
</reference>
<dbReference type="GO" id="GO:0015074">
    <property type="term" value="P:DNA integration"/>
    <property type="evidence" value="ECO:0007669"/>
    <property type="project" value="InterPro"/>
</dbReference>
<keyword evidence="3" id="KW-1185">Reference proteome</keyword>
<sequence length="117" mass="13606">MLGRTVGNRNNKKRGRGYAYLHHALDDHSRLAYSEILADERKETASAFWIRAQAFFDEHGIVVKRVLTDNGSCYRSKLFAETIGETPWKSRRLLTLETRMQVCRRNSRPGSRRHVDT</sequence>
<protein>
    <submittedName>
        <fullName evidence="2">Transposase IS481</fullName>
    </submittedName>
</protein>
<comment type="caution">
    <text evidence="2">The sequence shown here is derived from an EMBL/GenBank/DDBJ whole genome shotgun (WGS) entry which is preliminary data.</text>
</comment>
<feature type="domain" description="Integrase catalytic" evidence="1">
    <location>
        <begin position="14"/>
        <end position="84"/>
    </location>
</feature>
<evidence type="ECO:0000259" key="1">
    <source>
        <dbReference type="Pfam" id="PF00665"/>
    </source>
</evidence>
<accession>A0A5N5US31</accession>
<dbReference type="SUPFAM" id="SSF53098">
    <property type="entry name" value="Ribonuclease H-like"/>
    <property type="match status" value="1"/>
</dbReference>
<organism evidence="2 3">
    <name type="scientific">Mycolicibacterium phlei DSM 43239 = CCUG 21000</name>
    <dbReference type="NCBI Taxonomy" id="1226750"/>
    <lineage>
        <taxon>Bacteria</taxon>
        <taxon>Bacillati</taxon>
        <taxon>Actinomycetota</taxon>
        <taxon>Actinomycetes</taxon>
        <taxon>Mycobacteriales</taxon>
        <taxon>Mycobacteriaceae</taxon>
        <taxon>Mycolicibacterium</taxon>
    </lineage>
</organism>
<dbReference type="GO" id="GO:0003676">
    <property type="term" value="F:nucleic acid binding"/>
    <property type="evidence" value="ECO:0007669"/>
    <property type="project" value="InterPro"/>
</dbReference>
<dbReference type="InterPro" id="IPR036397">
    <property type="entry name" value="RNaseH_sf"/>
</dbReference>
<feature type="non-terminal residue" evidence="2">
    <location>
        <position position="117"/>
    </location>
</feature>
<evidence type="ECO:0000313" key="3">
    <source>
        <dbReference type="Proteomes" id="UP000325690"/>
    </source>
</evidence>
<dbReference type="InterPro" id="IPR012337">
    <property type="entry name" value="RNaseH-like_sf"/>
</dbReference>